<reference evidence="2 3" key="1">
    <citation type="submission" date="2015-01" db="EMBL/GenBank/DDBJ databases">
        <title>Evolution of Trichinella species and genotypes.</title>
        <authorList>
            <person name="Korhonen P.K."/>
            <person name="Edoardo P."/>
            <person name="Giuseppe L.R."/>
            <person name="Gasser R.B."/>
        </authorList>
    </citation>
    <scope>NUCLEOTIDE SEQUENCE [LARGE SCALE GENOMIC DNA]</scope>
    <source>
        <strain evidence="2">ISS141</strain>
    </source>
</reference>
<comment type="caution">
    <text evidence="2">The sequence shown here is derived from an EMBL/GenBank/DDBJ whole genome shotgun (WGS) entry which is preliminary data.</text>
</comment>
<accession>A0A0V0XY53</accession>
<evidence type="ECO:0000313" key="3">
    <source>
        <dbReference type="Proteomes" id="UP000054815"/>
    </source>
</evidence>
<evidence type="ECO:0000313" key="2">
    <source>
        <dbReference type="EMBL" id="KRX92943.1"/>
    </source>
</evidence>
<dbReference type="EMBL" id="JYDU01000098">
    <property type="protein sequence ID" value="KRX92943.1"/>
    <property type="molecule type" value="Genomic_DNA"/>
</dbReference>
<organism evidence="2 3">
    <name type="scientific">Trichinella pseudospiralis</name>
    <name type="common">Parasitic roundworm</name>
    <dbReference type="NCBI Taxonomy" id="6337"/>
    <lineage>
        <taxon>Eukaryota</taxon>
        <taxon>Metazoa</taxon>
        <taxon>Ecdysozoa</taxon>
        <taxon>Nematoda</taxon>
        <taxon>Enoplea</taxon>
        <taxon>Dorylaimia</taxon>
        <taxon>Trichinellida</taxon>
        <taxon>Trichinellidae</taxon>
        <taxon>Trichinella</taxon>
    </lineage>
</organism>
<protein>
    <submittedName>
        <fullName evidence="2">Uncharacterized protein</fullName>
    </submittedName>
</protein>
<evidence type="ECO:0000256" key="1">
    <source>
        <dbReference type="SAM" id="MobiDB-lite"/>
    </source>
</evidence>
<feature type="region of interest" description="Disordered" evidence="1">
    <location>
        <begin position="29"/>
        <end position="63"/>
    </location>
</feature>
<feature type="compositionally biased region" description="Polar residues" evidence="1">
    <location>
        <begin position="44"/>
        <end position="63"/>
    </location>
</feature>
<dbReference type="AlphaFoldDB" id="A0A0V0XY53"/>
<gene>
    <name evidence="2" type="ORF">T4E_5783</name>
</gene>
<proteinExistence type="predicted"/>
<dbReference type="Proteomes" id="UP000054815">
    <property type="component" value="Unassembled WGS sequence"/>
</dbReference>
<name>A0A0V0XY53_TRIPS</name>
<sequence>MDLMKNGIRMEVWCLGCSERKNWLTMKEEHSMNGRRSPKVEPSQVGTSPISALHKQQNNNTTKQHLQLAEALSLNFNYNCKRNEPGNQDGYARAKKN</sequence>